<feature type="transmembrane region" description="Helical" evidence="8">
    <location>
        <begin position="55"/>
        <end position="76"/>
    </location>
</feature>
<evidence type="ECO:0000256" key="3">
    <source>
        <dbReference type="ARBA" id="ARBA00022448"/>
    </source>
</evidence>
<keyword evidence="5 8" id="KW-0812">Transmembrane</keyword>
<feature type="transmembrane region" description="Helical" evidence="8">
    <location>
        <begin position="362"/>
        <end position="384"/>
    </location>
</feature>
<accession>A0A840I741</accession>
<dbReference type="Proteomes" id="UP000563524">
    <property type="component" value="Unassembled WGS sequence"/>
</dbReference>
<evidence type="ECO:0000256" key="6">
    <source>
        <dbReference type="ARBA" id="ARBA00022989"/>
    </source>
</evidence>
<feature type="domain" description="Major facilitator superfamily (MFS) profile" evidence="9">
    <location>
        <begin position="17"/>
        <end position="504"/>
    </location>
</feature>
<keyword evidence="7 8" id="KW-0472">Membrane</keyword>
<dbReference type="PRINTS" id="PR01036">
    <property type="entry name" value="TCRTETB"/>
</dbReference>
<comment type="caution">
    <text evidence="10">The sequence shown here is derived from an EMBL/GenBank/DDBJ whole genome shotgun (WGS) entry which is preliminary data.</text>
</comment>
<dbReference type="SUPFAM" id="SSF103473">
    <property type="entry name" value="MFS general substrate transporter"/>
    <property type="match status" value="1"/>
</dbReference>
<dbReference type="InterPro" id="IPR036259">
    <property type="entry name" value="MFS_trans_sf"/>
</dbReference>
<feature type="transmembrane region" description="Helical" evidence="8">
    <location>
        <begin position="473"/>
        <end position="498"/>
    </location>
</feature>
<dbReference type="GO" id="GO:0005886">
    <property type="term" value="C:plasma membrane"/>
    <property type="evidence" value="ECO:0007669"/>
    <property type="project" value="UniProtKB-SubCell"/>
</dbReference>
<comment type="subcellular location">
    <subcellularLocation>
        <location evidence="1">Cell membrane</location>
        <topology evidence="1">Multi-pass membrane protein</topology>
    </subcellularLocation>
</comment>
<feature type="transmembrane region" description="Helical" evidence="8">
    <location>
        <begin position="337"/>
        <end position="356"/>
    </location>
</feature>
<feature type="transmembrane region" description="Helical" evidence="8">
    <location>
        <begin position="169"/>
        <end position="191"/>
    </location>
</feature>
<feature type="transmembrane region" description="Helical" evidence="8">
    <location>
        <begin position="108"/>
        <end position="130"/>
    </location>
</feature>
<evidence type="ECO:0000256" key="8">
    <source>
        <dbReference type="SAM" id="Phobius"/>
    </source>
</evidence>
<feature type="transmembrane region" description="Helical" evidence="8">
    <location>
        <begin position="274"/>
        <end position="297"/>
    </location>
</feature>
<dbReference type="Gene3D" id="1.20.1720.10">
    <property type="entry name" value="Multidrug resistance protein D"/>
    <property type="match status" value="1"/>
</dbReference>
<keyword evidence="3" id="KW-0813">Transport</keyword>
<dbReference type="AlphaFoldDB" id="A0A840I741"/>
<protein>
    <submittedName>
        <fullName evidence="10">DHA2 family multidrug resistance protein</fullName>
    </submittedName>
</protein>
<name>A0A840I741_9PROT</name>
<feature type="transmembrane region" description="Helical" evidence="8">
    <location>
        <begin position="234"/>
        <end position="253"/>
    </location>
</feature>
<dbReference type="InterPro" id="IPR011701">
    <property type="entry name" value="MFS"/>
</dbReference>
<feature type="transmembrane region" description="Helical" evidence="8">
    <location>
        <begin position="142"/>
        <end position="163"/>
    </location>
</feature>
<feature type="transmembrane region" description="Helical" evidence="8">
    <location>
        <begin position="203"/>
        <end position="222"/>
    </location>
</feature>
<keyword evidence="11" id="KW-1185">Reference proteome</keyword>
<dbReference type="PANTHER" id="PTHR42718">
    <property type="entry name" value="MAJOR FACILITATOR SUPERFAMILY MULTIDRUG TRANSPORTER MFSC"/>
    <property type="match status" value="1"/>
</dbReference>
<reference evidence="10 11" key="1">
    <citation type="submission" date="2020-08" db="EMBL/GenBank/DDBJ databases">
        <title>Genomic Encyclopedia of Type Strains, Phase IV (KMG-IV): sequencing the most valuable type-strain genomes for metagenomic binning, comparative biology and taxonomic classification.</title>
        <authorList>
            <person name="Goeker M."/>
        </authorList>
    </citation>
    <scope>NUCLEOTIDE SEQUENCE [LARGE SCALE GENOMIC DNA]</scope>
    <source>
        <strain evidence="10 11">DSM 102850</strain>
    </source>
</reference>
<organism evidence="10 11">
    <name type="scientific">Parvularcula dongshanensis</name>
    <dbReference type="NCBI Taxonomy" id="1173995"/>
    <lineage>
        <taxon>Bacteria</taxon>
        <taxon>Pseudomonadati</taxon>
        <taxon>Pseudomonadota</taxon>
        <taxon>Alphaproteobacteria</taxon>
        <taxon>Parvularculales</taxon>
        <taxon>Parvularculaceae</taxon>
        <taxon>Parvularcula</taxon>
    </lineage>
</organism>
<comment type="similarity">
    <text evidence="2">Belongs to the major facilitator superfamily. EmrB family.</text>
</comment>
<evidence type="ECO:0000259" key="9">
    <source>
        <dbReference type="PROSITE" id="PS50850"/>
    </source>
</evidence>
<feature type="transmembrane region" description="Helical" evidence="8">
    <location>
        <begin position="83"/>
        <end position="102"/>
    </location>
</feature>
<feature type="transmembrane region" description="Helical" evidence="8">
    <location>
        <begin position="12"/>
        <end position="30"/>
    </location>
</feature>
<dbReference type="NCBIfam" id="TIGR00711">
    <property type="entry name" value="efflux_EmrB"/>
    <property type="match status" value="1"/>
</dbReference>
<feature type="transmembrane region" description="Helical" evidence="8">
    <location>
        <begin position="303"/>
        <end position="325"/>
    </location>
</feature>
<dbReference type="Gene3D" id="1.20.1250.20">
    <property type="entry name" value="MFS general substrate transporter like domains"/>
    <property type="match status" value="1"/>
</dbReference>
<evidence type="ECO:0000256" key="5">
    <source>
        <dbReference type="ARBA" id="ARBA00022692"/>
    </source>
</evidence>
<evidence type="ECO:0000313" key="11">
    <source>
        <dbReference type="Proteomes" id="UP000563524"/>
    </source>
</evidence>
<dbReference type="InterPro" id="IPR020846">
    <property type="entry name" value="MFS_dom"/>
</dbReference>
<evidence type="ECO:0000256" key="4">
    <source>
        <dbReference type="ARBA" id="ARBA00022475"/>
    </source>
</evidence>
<dbReference type="Pfam" id="PF07690">
    <property type="entry name" value="MFS_1"/>
    <property type="match status" value="1"/>
</dbReference>
<proteinExistence type="inferred from homology"/>
<dbReference type="CDD" id="cd17503">
    <property type="entry name" value="MFS_LmrB_MDR_like"/>
    <property type="match status" value="1"/>
</dbReference>
<sequence>MSGPGQQPLTGPALGLAAFALALGTFMQVLDTTIANVSLPTIAGNLGVAPSKGTWIVTSFAVANGIAVPLTGWLMGRFGIVRTFTASVALFTLASLLCGLAWNLQSLILFRIFQGAVSGPMIPGSQALLLMIFPPQKRSTALGVWSMTTLIGPIAGPILGGYISDNYHWSWIFLLNVPVGVFCAFVSWRFLASRETPTRKLPIDGVGVALLIVWVGALQVVLDLGKDADWFHSATIIAMALVALVVFAAWIIWELTDGHPAVDLRLFARRNFALGTIAFCLGYAVFFANVLLMPLWMQTQLGYTATWAGLVAAPSGLVAVVLTPIVARVSGKIDARALASFAFVAFAVSFFMRAGLTTEASFWDFTFPMLAQGVAMSSFFLAMLTIQLDGLPSEQVPSATGISNFARITSGSFAASLITTMWDRREALHQSRLADRVTPDAAGYASVTETLRSLGADAAHGSAVIARQMVEQAYLLAATDLFWLSGWIALAMITLVWFTKRPGGTAKGIAAE</sequence>
<gene>
    <name evidence="10" type="ORF">GGQ59_002625</name>
</gene>
<dbReference type="InterPro" id="IPR004638">
    <property type="entry name" value="EmrB-like"/>
</dbReference>
<dbReference type="GO" id="GO:0022857">
    <property type="term" value="F:transmembrane transporter activity"/>
    <property type="evidence" value="ECO:0007669"/>
    <property type="project" value="InterPro"/>
</dbReference>
<dbReference type="RefSeq" id="WP_221401041.1">
    <property type="nucleotide sequence ID" value="NZ_JACHOB010000006.1"/>
</dbReference>
<keyword evidence="6 8" id="KW-1133">Transmembrane helix</keyword>
<keyword evidence="4" id="KW-1003">Cell membrane</keyword>
<dbReference type="EMBL" id="JACHOB010000006">
    <property type="protein sequence ID" value="MBB4660081.1"/>
    <property type="molecule type" value="Genomic_DNA"/>
</dbReference>
<evidence type="ECO:0000256" key="2">
    <source>
        <dbReference type="ARBA" id="ARBA00008537"/>
    </source>
</evidence>
<evidence type="ECO:0000256" key="7">
    <source>
        <dbReference type="ARBA" id="ARBA00023136"/>
    </source>
</evidence>
<evidence type="ECO:0000256" key="1">
    <source>
        <dbReference type="ARBA" id="ARBA00004651"/>
    </source>
</evidence>
<dbReference type="PANTHER" id="PTHR42718:SF9">
    <property type="entry name" value="MAJOR FACILITATOR SUPERFAMILY MULTIDRUG TRANSPORTER MFSC"/>
    <property type="match status" value="1"/>
</dbReference>
<dbReference type="PROSITE" id="PS50850">
    <property type="entry name" value="MFS"/>
    <property type="match status" value="1"/>
</dbReference>
<evidence type="ECO:0000313" key="10">
    <source>
        <dbReference type="EMBL" id="MBB4660081.1"/>
    </source>
</evidence>